<proteinExistence type="inferred from homology"/>
<feature type="transmembrane region" description="Helical" evidence="17">
    <location>
        <begin position="171"/>
        <end position="190"/>
    </location>
</feature>
<evidence type="ECO:0000256" key="15">
    <source>
        <dbReference type="ARBA" id="ARBA00049322"/>
    </source>
</evidence>
<feature type="transmembrane region" description="Helical" evidence="17">
    <location>
        <begin position="66"/>
        <end position="86"/>
    </location>
</feature>
<dbReference type="GO" id="GO:0016020">
    <property type="term" value="C:membrane"/>
    <property type="evidence" value="ECO:0007669"/>
    <property type="project" value="InterPro"/>
</dbReference>
<dbReference type="EMBL" id="CAJOBZ010000011">
    <property type="protein sequence ID" value="CAF4832696.1"/>
    <property type="molecule type" value="Genomic_DNA"/>
</dbReference>
<evidence type="ECO:0000256" key="14">
    <source>
        <dbReference type="ARBA" id="ARBA00049296"/>
    </source>
</evidence>
<comment type="catalytic activity">
    <reaction evidence="8">
        <text>13-octadecanoyloxy-octadecanoate + H2O = 13-hydroxy-octadecanoate + octadecanoate + H(+)</text>
        <dbReference type="Rhea" id="RHEA:52084"/>
        <dbReference type="ChEBI" id="CHEBI:15377"/>
        <dbReference type="ChEBI" id="CHEBI:15378"/>
        <dbReference type="ChEBI" id="CHEBI:25629"/>
        <dbReference type="ChEBI" id="CHEBI:136304"/>
        <dbReference type="ChEBI" id="CHEBI:136335"/>
    </reaction>
    <physiologicalReaction direction="left-to-right" evidence="8">
        <dbReference type="Rhea" id="RHEA:52085"/>
    </physiologicalReaction>
</comment>
<comment type="catalytic activity">
    <reaction evidence="12">
        <text>9-(9Z-octadecenoyloxy)-octadecanoate + H2O = 9-hydroxy-octadecanoate + (9Z)-octadecenoate + H(+)</text>
        <dbReference type="Rhea" id="RHEA:52048"/>
        <dbReference type="ChEBI" id="CHEBI:15377"/>
        <dbReference type="ChEBI" id="CHEBI:15378"/>
        <dbReference type="ChEBI" id="CHEBI:30823"/>
        <dbReference type="ChEBI" id="CHEBI:136282"/>
        <dbReference type="ChEBI" id="CHEBI:136286"/>
    </reaction>
    <physiologicalReaction direction="left-to-right" evidence="12">
        <dbReference type="Rhea" id="RHEA:52049"/>
    </physiologicalReaction>
</comment>
<accession>A0A821QY10</accession>
<comment type="catalytic activity">
    <reaction evidence="13">
        <text>9-octadecanoyloxy-octadecanoate + H2O = 9-hydroxy-octadecanoate + octadecanoate + H(+)</text>
        <dbReference type="Rhea" id="RHEA:52096"/>
        <dbReference type="ChEBI" id="CHEBI:15377"/>
        <dbReference type="ChEBI" id="CHEBI:15378"/>
        <dbReference type="ChEBI" id="CHEBI:25629"/>
        <dbReference type="ChEBI" id="CHEBI:136286"/>
        <dbReference type="ChEBI" id="CHEBI:136373"/>
    </reaction>
    <physiologicalReaction direction="left-to-right" evidence="13">
        <dbReference type="Rhea" id="RHEA:52097"/>
    </physiologicalReaction>
</comment>
<evidence type="ECO:0000256" key="16">
    <source>
        <dbReference type="ARBA" id="ARBA00049428"/>
    </source>
</evidence>
<comment type="catalytic activity">
    <reaction evidence="16">
        <text>12-(9Z-hexadecenoyloxy)-octadecanoate + H2O = 12-hydroxyoctadecanoate + (9Z)-hexadecenoate + H(+)</text>
        <dbReference type="Rhea" id="RHEA:52072"/>
        <dbReference type="ChEBI" id="CHEBI:15377"/>
        <dbReference type="ChEBI" id="CHEBI:15378"/>
        <dbReference type="ChEBI" id="CHEBI:32372"/>
        <dbReference type="ChEBI" id="CHEBI:84201"/>
        <dbReference type="ChEBI" id="CHEBI:136312"/>
    </reaction>
    <physiologicalReaction direction="left-to-right" evidence="16">
        <dbReference type="Rhea" id="RHEA:52073"/>
    </physiologicalReaction>
</comment>
<evidence type="ECO:0008006" key="20">
    <source>
        <dbReference type="Google" id="ProtNLM"/>
    </source>
</evidence>
<name>A0A821QY10_9NEOP</name>
<feature type="transmembrane region" description="Helical" evidence="17">
    <location>
        <begin position="106"/>
        <end position="126"/>
    </location>
</feature>
<evidence type="ECO:0000256" key="1">
    <source>
        <dbReference type="ARBA" id="ARBA00000923"/>
    </source>
</evidence>
<evidence type="ECO:0000256" key="12">
    <source>
        <dbReference type="ARBA" id="ARBA00048800"/>
    </source>
</evidence>
<evidence type="ECO:0000256" key="8">
    <source>
        <dbReference type="ARBA" id="ARBA00047427"/>
    </source>
</evidence>
<evidence type="ECO:0000256" key="6">
    <source>
        <dbReference type="ARBA" id="ARBA00023136"/>
    </source>
</evidence>
<dbReference type="InterPro" id="IPR006838">
    <property type="entry name" value="ADTRP_AIG1"/>
</dbReference>
<sequence length="261" mass="31104">MDESWLQYEPDTKKHSTFYAGQITKLWRKYSFQTIFLGLSLLYDFLEWAGKDNGNLGTKIRYWRDVLFCGCVLPFTLFVSSMFWTVYAIDRELVFPKIYDDVIPWWFNHCVHTNILVVLALETLLQPRRQPTDEKVEVTIYWSVALMYAVVYYTIYFATHRWLYQVFGVMTWWQVCLYQLWIWGSSFVFYKLQFPINRLIHGDESQEIPEANGETKTGEQVMSPKEQSGKVIMDLKTPPFSTRSWSVKFRSLRSQFESSRL</sequence>
<dbReference type="Proteomes" id="UP000663880">
    <property type="component" value="Unassembled WGS sequence"/>
</dbReference>
<keyword evidence="4 17" id="KW-0812">Transmembrane</keyword>
<keyword evidence="19" id="KW-1185">Reference proteome</keyword>
<dbReference type="AlphaFoldDB" id="A0A821QY10"/>
<keyword evidence="6 17" id="KW-0472">Membrane</keyword>
<gene>
    <name evidence="18" type="ORF">PMACD_LOCUS5455</name>
</gene>
<evidence type="ECO:0000256" key="4">
    <source>
        <dbReference type="ARBA" id="ARBA00022692"/>
    </source>
</evidence>
<reference evidence="18" key="1">
    <citation type="submission" date="2021-02" db="EMBL/GenBank/DDBJ databases">
        <authorList>
            <person name="Steward A R."/>
        </authorList>
    </citation>
    <scope>NUCLEOTIDE SEQUENCE</scope>
</reference>
<dbReference type="PANTHER" id="PTHR10989:SF16">
    <property type="entry name" value="AT02829P-RELATED"/>
    <property type="match status" value="1"/>
</dbReference>
<organism evidence="18 19">
    <name type="scientific">Pieris macdunnoughi</name>
    <dbReference type="NCBI Taxonomy" id="345717"/>
    <lineage>
        <taxon>Eukaryota</taxon>
        <taxon>Metazoa</taxon>
        <taxon>Ecdysozoa</taxon>
        <taxon>Arthropoda</taxon>
        <taxon>Hexapoda</taxon>
        <taxon>Insecta</taxon>
        <taxon>Pterygota</taxon>
        <taxon>Neoptera</taxon>
        <taxon>Endopterygota</taxon>
        <taxon>Lepidoptera</taxon>
        <taxon>Glossata</taxon>
        <taxon>Ditrysia</taxon>
        <taxon>Papilionoidea</taxon>
        <taxon>Pieridae</taxon>
        <taxon>Pierinae</taxon>
        <taxon>Pieris</taxon>
    </lineage>
</organism>
<comment type="catalytic activity">
    <reaction evidence="1">
        <text>9-(9Z-hexadecenoyloxy)-octadecanoate + H2O = (9Z)-hexadecenoate + 9-hydroxy-octadecanoate + H(+)</text>
        <dbReference type="Rhea" id="RHEA:52068"/>
        <dbReference type="ChEBI" id="CHEBI:15377"/>
        <dbReference type="ChEBI" id="CHEBI:15378"/>
        <dbReference type="ChEBI" id="CHEBI:32372"/>
        <dbReference type="ChEBI" id="CHEBI:136286"/>
        <dbReference type="ChEBI" id="CHEBI:136309"/>
    </reaction>
    <physiologicalReaction direction="left-to-right" evidence="1">
        <dbReference type="Rhea" id="RHEA:52069"/>
    </physiologicalReaction>
</comment>
<feature type="transmembrane region" description="Helical" evidence="17">
    <location>
        <begin position="138"/>
        <end position="159"/>
    </location>
</feature>
<comment type="catalytic activity">
    <reaction evidence="14">
        <text>13-(9Z-octadecenoyloxy)-octadecanoate + H2O = 13-hydroxy-octadecanoate + (9Z)-octadecenoate + H(+)</text>
        <dbReference type="Rhea" id="RHEA:52064"/>
        <dbReference type="ChEBI" id="CHEBI:15377"/>
        <dbReference type="ChEBI" id="CHEBI:15378"/>
        <dbReference type="ChEBI" id="CHEBI:30823"/>
        <dbReference type="ChEBI" id="CHEBI:136303"/>
        <dbReference type="ChEBI" id="CHEBI:136304"/>
    </reaction>
    <physiologicalReaction direction="left-to-right" evidence="14">
        <dbReference type="Rhea" id="RHEA:52065"/>
    </physiologicalReaction>
</comment>
<dbReference type="Pfam" id="PF04750">
    <property type="entry name" value="Far-17a_AIG1"/>
    <property type="match status" value="1"/>
</dbReference>
<comment type="similarity">
    <text evidence="3">Belongs to the AIG1 family.</text>
</comment>
<dbReference type="OrthoDB" id="1898221at2759"/>
<evidence type="ECO:0000313" key="19">
    <source>
        <dbReference type="Proteomes" id="UP000663880"/>
    </source>
</evidence>
<evidence type="ECO:0000256" key="7">
    <source>
        <dbReference type="ARBA" id="ARBA00047368"/>
    </source>
</evidence>
<comment type="catalytic activity">
    <reaction evidence="15">
        <text>13-(9Z-hexadecenoyloxy)-octadecanoate + H2O = 13-hydroxy-octadecanoate + (9Z)-hexadecenoate + H(+)</text>
        <dbReference type="Rhea" id="RHEA:52076"/>
        <dbReference type="ChEBI" id="CHEBI:15377"/>
        <dbReference type="ChEBI" id="CHEBI:15378"/>
        <dbReference type="ChEBI" id="CHEBI:32372"/>
        <dbReference type="ChEBI" id="CHEBI:136304"/>
        <dbReference type="ChEBI" id="CHEBI:136315"/>
    </reaction>
    <physiologicalReaction direction="left-to-right" evidence="15">
        <dbReference type="Rhea" id="RHEA:52077"/>
    </physiologicalReaction>
</comment>
<evidence type="ECO:0000256" key="2">
    <source>
        <dbReference type="ARBA" id="ARBA00004127"/>
    </source>
</evidence>
<evidence type="ECO:0000256" key="5">
    <source>
        <dbReference type="ARBA" id="ARBA00022989"/>
    </source>
</evidence>
<keyword evidence="5 17" id="KW-1133">Transmembrane helix</keyword>
<comment type="catalytic activity">
    <reaction evidence="9">
        <text>9-hexadecanoyloxy-octadecanoate + H2O = 9-hydroxy-octadecanoate + hexadecanoate + H(+)</text>
        <dbReference type="Rhea" id="RHEA:52052"/>
        <dbReference type="ChEBI" id="CHEBI:7896"/>
        <dbReference type="ChEBI" id="CHEBI:15377"/>
        <dbReference type="ChEBI" id="CHEBI:15378"/>
        <dbReference type="ChEBI" id="CHEBI:83670"/>
        <dbReference type="ChEBI" id="CHEBI:136286"/>
    </reaction>
    <physiologicalReaction direction="left-to-right" evidence="9">
        <dbReference type="Rhea" id="RHEA:52053"/>
    </physiologicalReaction>
</comment>
<evidence type="ECO:0000256" key="11">
    <source>
        <dbReference type="ARBA" id="ARBA00048701"/>
    </source>
</evidence>
<comment type="subcellular location">
    <subcellularLocation>
        <location evidence="2">Endomembrane system</location>
        <topology evidence="2">Multi-pass membrane protein</topology>
    </subcellularLocation>
</comment>
<evidence type="ECO:0000313" key="18">
    <source>
        <dbReference type="EMBL" id="CAF4832696.1"/>
    </source>
</evidence>
<evidence type="ECO:0000256" key="9">
    <source>
        <dbReference type="ARBA" id="ARBA00047863"/>
    </source>
</evidence>
<protein>
    <recommendedName>
        <fullName evidence="20">Androgen-dependent TFPI-regulating protein</fullName>
    </recommendedName>
</protein>
<evidence type="ECO:0000256" key="3">
    <source>
        <dbReference type="ARBA" id="ARBA00009300"/>
    </source>
</evidence>
<evidence type="ECO:0000256" key="13">
    <source>
        <dbReference type="ARBA" id="ARBA00049221"/>
    </source>
</evidence>
<evidence type="ECO:0000256" key="17">
    <source>
        <dbReference type="SAM" id="Phobius"/>
    </source>
</evidence>
<evidence type="ECO:0000256" key="10">
    <source>
        <dbReference type="ARBA" id="ARBA00048680"/>
    </source>
</evidence>
<dbReference type="GO" id="GO:0012505">
    <property type="term" value="C:endomembrane system"/>
    <property type="evidence" value="ECO:0007669"/>
    <property type="project" value="UniProtKB-SubCell"/>
</dbReference>
<dbReference type="PANTHER" id="PTHR10989">
    <property type="entry name" value="ANDROGEN-INDUCED PROTEIN 1-RELATED"/>
    <property type="match status" value="1"/>
</dbReference>
<comment type="catalytic activity">
    <reaction evidence="11">
        <text>12-(9Z-octadecenoyloxy)-octadecanoate + H2O = 12-hydroxyoctadecanoate + (9Z)-octadecenoate + H(+)</text>
        <dbReference type="Rhea" id="RHEA:52060"/>
        <dbReference type="ChEBI" id="CHEBI:15377"/>
        <dbReference type="ChEBI" id="CHEBI:15378"/>
        <dbReference type="ChEBI" id="CHEBI:30823"/>
        <dbReference type="ChEBI" id="CHEBI:84201"/>
        <dbReference type="ChEBI" id="CHEBI:136302"/>
    </reaction>
    <physiologicalReaction direction="left-to-right" evidence="11">
        <dbReference type="Rhea" id="RHEA:52061"/>
    </physiologicalReaction>
</comment>
<comment type="catalytic activity">
    <reaction evidence="7">
        <text>12-hexadecanoyloxy-octadecanoate + H2O = 12-hydroxyoctadecanoate + hexadecanoate + H(+)</text>
        <dbReference type="Rhea" id="RHEA:52056"/>
        <dbReference type="ChEBI" id="CHEBI:7896"/>
        <dbReference type="ChEBI" id="CHEBI:15377"/>
        <dbReference type="ChEBI" id="CHEBI:15378"/>
        <dbReference type="ChEBI" id="CHEBI:83677"/>
        <dbReference type="ChEBI" id="CHEBI:84201"/>
    </reaction>
    <physiologicalReaction direction="left-to-right" evidence="7">
        <dbReference type="Rhea" id="RHEA:52057"/>
    </physiologicalReaction>
</comment>
<comment type="catalytic activity">
    <reaction evidence="10">
        <text>12-octadecanoyloxy-octadecanoate + H2O = 12-hydroxyoctadecanoate + octadecanoate + H(+)</text>
        <dbReference type="Rhea" id="RHEA:52080"/>
        <dbReference type="ChEBI" id="CHEBI:15377"/>
        <dbReference type="ChEBI" id="CHEBI:15378"/>
        <dbReference type="ChEBI" id="CHEBI:25629"/>
        <dbReference type="ChEBI" id="CHEBI:84201"/>
        <dbReference type="ChEBI" id="CHEBI:136330"/>
    </reaction>
    <physiologicalReaction direction="left-to-right" evidence="10">
        <dbReference type="Rhea" id="RHEA:52081"/>
    </physiologicalReaction>
</comment>
<comment type="caution">
    <text evidence="18">The sequence shown here is derived from an EMBL/GenBank/DDBJ whole genome shotgun (WGS) entry which is preliminary data.</text>
</comment>